<feature type="region of interest" description="Disordered" evidence="1">
    <location>
        <begin position="1"/>
        <end position="43"/>
    </location>
</feature>
<comment type="caution">
    <text evidence="2">The sequence shown here is derived from an EMBL/GenBank/DDBJ whole genome shotgun (WGS) entry which is preliminary data.</text>
</comment>
<keyword evidence="3" id="KW-1185">Reference proteome</keyword>
<reference evidence="2" key="1">
    <citation type="journal article" date="2023" name="GigaByte">
        <title>Genome assembly of the bearded iris, Iris pallida Lam.</title>
        <authorList>
            <person name="Bruccoleri R.E."/>
            <person name="Oakeley E.J."/>
            <person name="Faust A.M.E."/>
            <person name="Altorfer M."/>
            <person name="Dessus-Babus S."/>
            <person name="Burckhardt D."/>
            <person name="Oertli M."/>
            <person name="Naumann U."/>
            <person name="Petersen F."/>
            <person name="Wong J."/>
        </authorList>
    </citation>
    <scope>NUCLEOTIDE SEQUENCE</scope>
    <source>
        <strain evidence="2">GSM-AAB239-AS_SAM_17_03QT</strain>
    </source>
</reference>
<gene>
    <name evidence="2" type="ORF">M6B38_271700</name>
</gene>
<evidence type="ECO:0000313" key="3">
    <source>
        <dbReference type="Proteomes" id="UP001140949"/>
    </source>
</evidence>
<dbReference type="Proteomes" id="UP001140949">
    <property type="component" value="Unassembled WGS sequence"/>
</dbReference>
<dbReference type="AlphaFoldDB" id="A0AAX6I722"/>
<organism evidence="2 3">
    <name type="scientific">Iris pallida</name>
    <name type="common">Sweet iris</name>
    <dbReference type="NCBI Taxonomy" id="29817"/>
    <lineage>
        <taxon>Eukaryota</taxon>
        <taxon>Viridiplantae</taxon>
        <taxon>Streptophyta</taxon>
        <taxon>Embryophyta</taxon>
        <taxon>Tracheophyta</taxon>
        <taxon>Spermatophyta</taxon>
        <taxon>Magnoliopsida</taxon>
        <taxon>Liliopsida</taxon>
        <taxon>Asparagales</taxon>
        <taxon>Iridaceae</taxon>
        <taxon>Iridoideae</taxon>
        <taxon>Irideae</taxon>
        <taxon>Iris</taxon>
    </lineage>
</organism>
<name>A0AAX6I722_IRIPA</name>
<proteinExistence type="predicted"/>
<feature type="compositionally biased region" description="Low complexity" evidence="1">
    <location>
        <begin position="1"/>
        <end position="25"/>
    </location>
</feature>
<evidence type="ECO:0000256" key="1">
    <source>
        <dbReference type="SAM" id="MobiDB-lite"/>
    </source>
</evidence>
<dbReference type="EMBL" id="JANAVB010004031">
    <property type="protein sequence ID" value="KAJ6849022.1"/>
    <property type="molecule type" value="Genomic_DNA"/>
</dbReference>
<accession>A0AAX6I722</accession>
<protein>
    <submittedName>
        <fullName evidence="2">Protein MRG1-like</fullName>
    </submittedName>
</protein>
<reference evidence="2" key="2">
    <citation type="submission" date="2023-04" db="EMBL/GenBank/DDBJ databases">
        <authorList>
            <person name="Bruccoleri R.E."/>
            <person name="Oakeley E.J."/>
            <person name="Faust A.-M."/>
            <person name="Dessus-Babus S."/>
            <person name="Altorfer M."/>
            <person name="Burckhardt D."/>
            <person name="Oertli M."/>
            <person name="Naumann U."/>
            <person name="Petersen F."/>
            <person name="Wong J."/>
        </authorList>
    </citation>
    <scope>NUCLEOTIDE SEQUENCE</scope>
    <source>
        <strain evidence="2">GSM-AAB239-AS_SAM_17_03QT</strain>
        <tissue evidence="2">Leaf</tissue>
    </source>
</reference>
<evidence type="ECO:0000313" key="2">
    <source>
        <dbReference type="EMBL" id="KAJ6849022.1"/>
    </source>
</evidence>
<sequence>MVSPSLRSRRTVSSSVRSTSFVVASPAPTPPLKNGVPHPPHLRREAQPRCLFRVHPCHQDGSRCPPPPSSGRVKWTRLFGIIALDLYGFIF</sequence>